<name>A0A1G2ACC0_9BACT</name>
<accession>A0A1G2ACC0</accession>
<gene>
    <name evidence="2" type="ORF">A3H61_04360</name>
</gene>
<dbReference type="InterPro" id="IPR003607">
    <property type="entry name" value="HD/PDEase_dom"/>
</dbReference>
<dbReference type="InterPro" id="IPR006674">
    <property type="entry name" value="HD_domain"/>
</dbReference>
<proteinExistence type="predicted"/>
<dbReference type="NCBIfam" id="TIGR00277">
    <property type="entry name" value="HDIG"/>
    <property type="match status" value="1"/>
</dbReference>
<evidence type="ECO:0000259" key="1">
    <source>
        <dbReference type="SMART" id="SM00471"/>
    </source>
</evidence>
<dbReference type="Pfam" id="PF01966">
    <property type="entry name" value="HD"/>
    <property type="match status" value="1"/>
</dbReference>
<dbReference type="Gene3D" id="1.10.3210.10">
    <property type="entry name" value="Hypothetical protein af1432"/>
    <property type="match status" value="1"/>
</dbReference>
<sequence>MQSNTERANDLPSIHKCRDLWDKYKMPENIRAHTLSVARFADAVAAHLVAQGIAVDKELVNRGALLHDIAKLRGIQGGKDVHHTDEGAAILGEEGWGGRLANVVRYHGTEDFSFALPIEDQIVNYADRRVVHDRIVSLEERLADLSKRYPGALKIIDEKRPLYVEFEERYHLQQLIFDDE</sequence>
<dbReference type="Proteomes" id="UP000178315">
    <property type="component" value="Unassembled WGS sequence"/>
</dbReference>
<reference evidence="2 3" key="1">
    <citation type="journal article" date="2016" name="Nat. Commun.">
        <title>Thousands of microbial genomes shed light on interconnected biogeochemical processes in an aquifer system.</title>
        <authorList>
            <person name="Anantharaman K."/>
            <person name="Brown C.T."/>
            <person name="Hug L.A."/>
            <person name="Sharon I."/>
            <person name="Castelle C.J."/>
            <person name="Probst A.J."/>
            <person name="Thomas B.C."/>
            <person name="Singh A."/>
            <person name="Wilkins M.J."/>
            <person name="Karaoz U."/>
            <person name="Brodie E.L."/>
            <person name="Williams K.H."/>
            <person name="Hubbard S.S."/>
            <person name="Banfield J.F."/>
        </authorList>
    </citation>
    <scope>NUCLEOTIDE SEQUENCE [LARGE SCALE GENOMIC DNA]</scope>
</reference>
<dbReference type="InterPro" id="IPR006675">
    <property type="entry name" value="HDIG_dom"/>
</dbReference>
<dbReference type="SUPFAM" id="SSF109604">
    <property type="entry name" value="HD-domain/PDEase-like"/>
    <property type="match status" value="1"/>
</dbReference>
<evidence type="ECO:0000313" key="2">
    <source>
        <dbReference type="EMBL" id="OGY74136.1"/>
    </source>
</evidence>
<protein>
    <recommendedName>
        <fullName evidence="1">HD/PDEase domain-containing protein</fullName>
    </recommendedName>
</protein>
<comment type="caution">
    <text evidence="2">The sequence shown here is derived from an EMBL/GenBank/DDBJ whole genome shotgun (WGS) entry which is preliminary data.</text>
</comment>
<feature type="domain" description="HD/PDEase" evidence="1">
    <location>
        <begin position="26"/>
        <end position="141"/>
    </location>
</feature>
<organism evidence="2 3">
    <name type="scientific">Candidatus Jacksonbacteria bacterium RIFCSPLOWO2_02_FULL_44_20</name>
    <dbReference type="NCBI Taxonomy" id="1798460"/>
    <lineage>
        <taxon>Bacteria</taxon>
        <taxon>Candidatus Jacksoniibacteriota</taxon>
    </lineage>
</organism>
<dbReference type="CDD" id="cd00077">
    <property type="entry name" value="HDc"/>
    <property type="match status" value="1"/>
</dbReference>
<evidence type="ECO:0000313" key="3">
    <source>
        <dbReference type="Proteomes" id="UP000178315"/>
    </source>
</evidence>
<dbReference type="SMART" id="SM00471">
    <property type="entry name" value="HDc"/>
    <property type="match status" value="1"/>
</dbReference>
<dbReference type="AlphaFoldDB" id="A0A1G2ACC0"/>
<dbReference type="EMBL" id="MHJU01000003">
    <property type="protein sequence ID" value="OGY74136.1"/>
    <property type="molecule type" value="Genomic_DNA"/>
</dbReference>